<evidence type="ECO:0000313" key="3">
    <source>
        <dbReference type="RefSeq" id="XP_026670528.1"/>
    </source>
</evidence>
<sequence>MLCVQSKKLKCALRIFGICKHAAHLAIRNMSEKYVKEILEKLEEIEKLHAKLRRLVPRVKNHEPENPSLNAASRRRSTNMGNKQPVARETIKMDLPEQKPIGFRRDSGFLKNAFKTSTTRMKKLFDTNARSTKHLRKFHRESQNKWGRFKRNSIDFITTQWQDKNDRIRDFWSSISEPDVILGNGLLSLGLLPFIVTRASQTSETDIKKLASRSPSLFTPELEKRRSTPTNLSRRLKKRFSFSRDPSPKESTVMVHHNLSESEPHKVRKTSFVPDEKSETLKIVSSARRISVDG</sequence>
<feature type="region of interest" description="Disordered" evidence="1">
    <location>
        <begin position="58"/>
        <end position="88"/>
    </location>
</feature>
<evidence type="ECO:0000313" key="2">
    <source>
        <dbReference type="Proteomes" id="UP000694925"/>
    </source>
</evidence>
<organism evidence="2 3">
    <name type="scientific">Ceratina calcarata</name>
    <dbReference type="NCBI Taxonomy" id="156304"/>
    <lineage>
        <taxon>Eukaryota</taxon>
        <taxon>Metazoa</taxon>
        <taxon>Ecdysozoa</taxon>
        <taxon>Arthropoda</taxon>
        <taxon>Hexapoda</taxon>
        <taxon>Insecta</taxon>
        <taxon>Pterygota</taxon>
        <taxon>Neoptera</taxon>
        <taxon>Endopterygota</taxon>
        <taxon>Hymenoptera</taxon>
        <taxon>Apocrita</taxon>
        <taxon>Aculeata</taxon>
        <taxon>Apoidea</taxon>
        <taxon>Anthophila</taxon>
        <taxon>Apidae</taxon>
        <taxon>Ceratina</taxon>
        <taxon>Zadontomerus</taxon>
    </lineage>
</organism>
<dbReference type="GeneID" id="113464525"/>
<dbReference type="RefSeq" id="XP_026670528.1">
    <property type="nucleotide sequence ID" value="XM_026814727.1"/>
</dbReference>
<protein>
    <submittedName>
        <fullName evidence="3">Uncharacterized protein LOC113464525</fullName>
    </submittedName>
</protein>
<keyword evidence="2" id="KW-1185">Reference proteome</keyword>
<gene>
    <name evidence="3" type="primary">LOC113464525</name>
</gene>
<evidence type="ECO:0000256" key="1">
    <source>
        <dbReference type="SAM" id="MobiDB-lite"/>
    </source>
</evidence>
<reference evidence="3" key="1">
    <citation type="submission" date="2025-08" db="UniProtKB">
        <authorList>
            <consortium name="RefSeq"/>
        </authorList>
    </citation>
    <scope>IDENTIFICATION</scope>
    <source>
        <tissue evidence="3">Whole body</tissue>
    </source>
</reference>
<name>A0AAJ7S331_9HYME</name>
<dbReference type="AlphaFoldDB" id="A0AAJ7S331"/>
<dbReference type="KEGG" id="ccal:113464525"/>
<accession>A0AAJ7S331</accession>
<proteinExistence type="predicted"/>
<dbReference type="Proteomes" id="UP000694925">
    <property type="component" value="Unplaced"/>
</dbReference>